<accession>A0A367F4R2</accession>
<organism evidence="3 4">
    <name type="scientific">Sphaerisporangium album</name>
    <dbReference type="NCBI Taxonomy" id="509200"/>
    <lineage>
        <taxon>Bacteria</taxon>
        <taxon>Bacillati</taxon>
        <taxon>Actinomycetota</taxon>
        <taxon>Actinomycetes</taxon>
        <taxon>Streptosporangiales</taxon>
        <taxon>Streptosporangiaceae</taxon>
        <taxon>Sphaerisporangium</taxon>
    </lineage>
</organism>
<dbReference type="OrthoDB" id="9795306at2"/>
<dbReference type="InterPro" id="IPR052164">
    <property type="entry name" value="Anthracycline_SecMetBiosynth"/>
</dbReference>
<dbReference type="EMBL" id="QOIL01000022">
    <property type="protein sequence ID" value="RCG25346.1"/>
    <property type="molecule type" value="Genomic_DNA"/>
</dbReference>
<dbReference type="SUPFAM" id="SSF54593">
    <property type="entry name" value="Glyoxalase/Bleomycin resistance protein/Dihydroxybiphenyl dioxygenase"/>
    <property type="match status" value="2"/>
</dbReference>
<evidence type="ECO:0000313" key="4">
    <source>
        <dbReference type="Proteomes" id="UP000253094"/>
    </source>
</evidence>
<dbReference type="PANTHER" id="PTHR33993:SF14">
    <property type="entry name" value="GB|AAF24581.1"/>
    <property type="match status" value="1"/>
</dbReference>
<dbReference type="InterPro" id="IPR004360">
    <property type="entry name" value="Glyas_Fos-R_dOase_dom"/>
</dbReference>
<gene>
    <name evidence="3" type="ORF">DQ384_31250</name>
</gene>
<evidence type="ECO:0000313" key="3">
    <source>
        <dbReference type="EMBL" id="RCG25346.1"/>
    </source>
</evidence>
<dbReference type="PANTHER" id="PTHR33993">
    <property type="entry name" value="GLYOXALASE-RELATED"/>
    <property type="match status" value="1"/>
</dbReference>
<dbReference type="PROSITE" id="PS51819">
    <property type="entry name" value="VOC"/>
    <property type="match status" value="2"/>
</dbReference>
<sequence>MSDPFEALLRPPEAVDPDPTFAARLRARLERELLDHRDPRGTRMSTSSTTSTPSAPAVPRHGDVGYVSLRVPDVGRAADFYQAVLGWRYAPGGDPRGRQVQGLALNHGMWAEEGSRTLWACYRVDDVHAAVRRVREAGGRAEEPSREPYGTISTCVDDQGLSFGVYEVFGDRPAEVSSRQGEIVYLTVEVPDADRARAFYGSVLGWEFVPGNVDQGWRVRLGGGEVRPMTGLWGGRDRAAVVPMYSVEDIDAGVARVRAAGGTSTDPERQPYGVTAECADDQGVRFYLGRLPG</sequence>
<proteinExistence type="predicted"/>
<evidence type="ECO:0000259" key="2">
    <source>
        <dbReference type="PROSITE" id="PS51819"/>
    </source>
</evidence>
<dbReference type="Pfam" id="PF00903">
    <property type="entry name" value="Glyoxalase"/>
    <property type="match status" value="1"/>
</dbReference>
<comment type="caution">
    <text evidence="3">The sequence shown here is derived from an EMBL/GenBank/DDBJ whole genome shotgun (WGS) entry which is preliminary data.</text>
</comment>
<dbReference type="Proteomes" id="UP000253094">
    <property type="component" value="Unassembled WGS sequence"/>
</dbReference>
<dbReference type="Pfam" id="PF18029">
    <property type="entry name" value="Glyoxalase_6"/>
    <property type="match status" value="1"/>
</dbReference>
<dbReference type="InterPro" id="IPR041581">
    <property type="entry name" value="Glyoxalase_6"/>
</dbReference>
<name>A0A367F4R2_9ACTN</name>
<dbReference type="AlphaFoldDB" id="A0A367F4R2"/>
<reference evidence="3 4" key="1">
    <citation type="submission" date="2018-06" db="EMBL/GenBank/DDBJ databases">
        <title>Sphaerisporangium craniellae sp. nov., isolated from a marine sponge in the South China Sea.</title>
        <authorList>
            <person name="Li L."/>
        </authorList>
    </citation>
    <scope>NUCLEOTIDE SEQUENCE [LARGE SCALE GENOMIC DNA]</scope>
    <source>
        <strain evidence="3 4">CCTCC AA 208026</strain>
    </source>
</reference>
<dbReference type="InterPro" id="IPR037523">
    <property type="entry name" value="VOC_core"/>
</dbReference>
<dbReference type="RefSeq" id="WP_114032473.1">
    <property type="nucleotide sequence ID" value="NZ_QOIL01000022.1"/>
</dbReference>
<feature type="compositionally biased region" description="Low complexity" evidence="1">
    <location>
        <begin position="45"/>
        <end position="57"/>
    </location>
</feature>
<protein>
    <recommendedName>
        <fullName evidence="2">VOC domain-containing protein</fullName>
    </recommendedName>
</protein>
<evidence type="ECO:0000256" key="1">
    <source>
        <dbReference type="SAM" id="MobiDB-lite"/>
    </source>
</evidence>
<feature type="domain" description="VOC" evidence="2">
    <location>
        <begin position="63"/>
        <end position="168"/>
    </location>
</feature>
<keyword evidence="4" id="KW-1185">Reference proteome</keyword>
<dbReference type="Gene3D" id="3.10.180.10">
    <property type="entry name" value="2,3-Dihydroxybiphenyl 1,2-Dioxygenase, domain 1"/>
    <property type="match status" value="2"/>
</dbReference>
<feature type="region of interest" description="Disordered" evidence="1">
    <location>
        <begin position="35"/>
        <end position="60"/>
    </location>
</feature>
<dbReference type="InterPro" id="IPR029068">
    <property type="entry name" value="Glyas_Bleomycin-R_OHBP_Dase"/>
</dbReference>
<feature type="domain" description="VOC" evidence="2">
    <location>
        <begin position="182"/>
        <end position="291"/>
    </location>
</feature>